<gene>
    <name evidence="1" type="ORF">OSSY52_20670</name>
</gene>
<accession>A0A7G1G905</accession>
<dbReference type="EMBL" id="AP018712">
    <property type="protein sequence ID" value="BBE31926.1"/>
    <property type="molecule type" value="Genomic_DNA"/>
</dbReference>
<dbReference type="InParanoid" id="A0A7G1G905"/>
<dbReference type="AlphaFoldDB" id="A0A7G1G905"/>
<dbReference type="KEGG" id="ocy:OSSY52_20670"/>
<evidence type="ECO:0000313" key="1">
    <source>
        <dbReference type="EMBL" id="BBE31926.1"/>
    </source>
</evidence>
<protein>
    <submittedName>
        <fullName evidence="1">Uncharacterized protein</fullName>
    </submittedName>
</protein>
<sequence>MYGYISLYFKPNDEERKKYLYYYCGICHSLKKNFGNIYRPTIIKEVVLFAMMNEEYKDISEFRCTWMHFGKRYKPNNLSILDKYSYLNMLIIYGKLLDYKFEGTPIPNNYIKKLKNKLLKEFDEQLIEEYEFYLKKQDKIEKKLLDLDEYAKPSQELTKIMMKNYFKDIEDTVPISIGMLIYLVDSIYDFKKDLKKKKFNAIRASFNVKKIENLKNEEKKRILFTYDICAKEIIENSDKLSKFNKYLVKKLLTFSFQFHRIEITKILMGVDKNENKKNIDGRGKLQKIILRI</sequence>
<proteinExistence type="predicted"/>
<dbReference type="Proteomes" id="UP000516361">
    <property type="component" value="Chromosome"/>
</dbReference>
<dbReference type="InterPro" id="IPR043740">
    <property type="entry name" value="DUF5685"/>
</dbReference>
<dbReference type="Pfam" id="PF18937">
    <property type="entry name" value="DUF5685"/>
    <property type="match status" value="1"/>
</dbReference>
<keyword evidence="2" id="KW-1185">Reference proteome</keyword>
<reference evidence="1 2" key="1">
    <citation type="submission" date="2018-06" db="EMBL/GenBank/DDBJ databases">
        <title>Genome sequencing of Oceanotoga sp. sy52.</title>
        <authorList>
            <person name="Mori K."/>
        </authorList>
    </citation>
    <scope>NUCLEOTIDE SEQUENCE [LARGE SCALE GENOMIC DNA]</scope>
    <source>
        <strain evidence="2">sy52</strain>
    </source>
</reference>
<organism evidence="1 2">
    <name type="scientific">Tepiditoga spiralis</name>
    <dbReference type="NCBI Taxonomy" id="2108365"/>
    <lineage>
        <taxon>Bacteria</taxon>
        <taxon>Thermotogati</taxon>
        <taxon>Thermotogota</taxon>
        <taxon>Thermotogae</taxon>
        <taxon>Petrotogales</taxon>
        <taxon>Petrotogaceae</taxon>
        <taxon>Tepiditoga</taxon>
    </lineage>
</organism>
<name>A0A7G1G905_9BACT</name>
<evidence type="ECO:0000313" key="2">
    <source>
        <dbReference type="Proteomes" id="UP000516361"/>
    </source>
</evidence>
<dbReference type="RefSeq" id="WP_190614788.1">
    <property type="nucleotide sequence ID" value="NZ_AP018712.1"/>
</dbReference>